<dbReference type="STRING" id="314278.NB231_06271"/>
<dbReference type="InterPro" id="IPR021793">
    <property type="entry name" value="Oprl"/>
</dbReference>
<evidence type="ECO:0000256" key="2">
    <source>
        <dbReference type="SAM" id="SignalP"/>
    </source>
</evidence>
<organism evidence="3 4">
    <name type="scientific">Nitrococcus mobilis Nb-231</name>
    <dbReference type="NCBI Taxonomy" id="314278"/>
    <lineage>
        <taxon>Bacteria</taxon>
        <taxon>Pseudomonadati</taxon>
        <taxon>Pseudomonadota</taxon>
        <taxon>Gammaproteobacteria</taxon>
        <taxon>Chromatiales</taxon>
        <taxon>Ectothiorhodospiraceae</taxon>
        <taxon>Nitrococcus</taxon>
    </lineage>
</organism>
<accession>A4BQX1</accession>
<gene>
    <name evidence="3" type="ORF">NB231_06271</name>
</gene>
<dbReference type="AlphaFoldDB" id="A4BQX1"/>
<keyword evidence="4" id="KW-1185">Reference proteome</keyword>
<feature type="signal peptide" evidence="2">
    <location>
        <begin position="1"/>
        <end position="25"/>
    </location>
</feature>
<evidence type="ECO:0008006" key="5">
    <source>
        <dbReference type="Google" id="ProtNLM"/>
    </source>
</evidence>
<comment type="caution">
    <text evidence="3">The sequence shown here is derived from an EMBL/GenBank/DDBJ whole genome shotgun (WGS) entry which is preliminary data.</text>
</comment>
<keyword evidence="2" id="KW-0732">Signal</keyword>
<dbReference type="NCBIfam" id="NF040598">
    <property type="entry name" value="Ala_zip_lipo"/>
    <property type="match status" value="1"/>
</dbReference>
<dbReference type="Proteomes" id="UP000003374">
    <property type="component" value="Unassembled WGS sequence"/>
</dbReference>
<keyword evidence="1" id="KW-0175">Coiled coil</keyword>
<sequence>MSRTLKTTLKLSTAVLSLFFVAGCADVPQTLSQSDIEGVSNQAMQANQTAQNAKAQAEAAMEAATKAQEMAQQAQGTAKSAQFTADQNSQKIDRMFKKSMYK</sequence>
<reference evidence="3 4" key="1">
    <citation type="submission" date="2006-02" db="EMBL/GenBank/DDBJ databases">
        <authorList>
            <person name="Waterbury J."/>
            <person name="Ferriera S."/>
            <person name="Johnson J."/>
            <person name="Kravitz S."/>
            <person name="Halpern A."/>
            <person name="Remington K."/>
            <person name="Beeson K."/>
            <person name="Tran B."/>
            <person name="Rogers Y.-H."/>
            <person name="Friedman R."/>
            <person name="Venter J.C."/>
        </authorList>
    </citation>
    <scope>NUCLEOTIDE SEQUENCE [LARGE SCALE GENOMIC DNA]</scope>
    <source>
        <strain evidence="3 4">Nb-231</strain>
    </source>
</reference>
<dbReference type="PROSITE" id="PS51257">
    <property type="entry name" value="PROKAR_LIPOPROTEIN"/>
    <property type="match status" value="1"/>
</dbReference>
<protein>
    <recommendedName>
        <fullName evidence="5">Lipoprotein</fullName>
    </recommendedName>
</protein>
<dbReference type="EMBL" id="AAOF01000005">
    <property type="protein sequence ID" value="EAR21971.1"/>
    <property type="molecule type" value="Genomic_DNA"/>
</dbReference>
<feature type="coiled-coil region" evidence="1">
    <location>
        <begin position="36"/>
        <end position="74"/>
    </location>
</feature>
<dbReference type="RefSeq" id="WP_005000615.1">
    <property type="nucleotide sequence ID" value="NZ_CH672427.1"/>
</dbReference>
<evidence type="ECO:0000256" key="1">
    <source>
        <dbReference type="SAM" id="Coils"/>
    </source>
</evidence>
<evidence type="ECO:0000313" key="4">
    <source>
        <dbReference type="Proteomes" id="UP000003374"/>
    </source>
</evidence>
<dbReference type="Pfam" id="PF11839">
    <property type="entry name" value="Alanine_zipper"/>
    <property type="match status" value="1"/>
</dbReference>
<evidence type="ECO:0000313" key="3">
    <source>
        <dbReference type="EMBL" id="EAR21971.1"/>
    </source>
</evidence>
<name>A4BQX1_9GAMM</name>
<dbReference type="HOGENOM" id="CLU_179279_1_0_6"/>
<proteinExistence type="predicted"/>
<feature type="chain" id="PRO_5002665326" description="Lipoprotein" evidence="2">
    <location>
        <begin position="26"/>
        <end position="102"/>
    </location>
</feature>